<dbReference type="Proteomes" id="UP000192359">
    <property type="component" value="Unassembled WGS sequence"/>
</dbReference>
<keyword evidence="3" id="KW-1185">Reference proteome</keyword>
<dbReference type="Gene3D" id="1.10.510.10">
    <property type="entry name" value="Transferase(Phosphotransferase) domain 1"/>
    <property type="match status" value="1"/>
</dbReference>
<sequence>MTTSTTPHRLESNAVVAESATSVAATGSLLGLAQLLPDVTPLYRVESGPHHATWVVSCGYEGASELGLQAGPYTLTLLNQEARSTRAAERLCSLPTYPHLLRVDAITTAEQQASKEGEKTGAGVEKGNAHIWYEAAEAGTLADYCAARGPLPVGQVTTVVRAVIAALTYLHANQLTYSSLTAETVVFTVEGIPKLLAPDLDLRGEPEATQAARQAEATAAAAALIWLCYTGEQPHSQRLRAPLPLAVPEASEALARTLEDAIDSRAHQPTLTEIGALVDLTADPEQLELHLSAHESVRPRLPAYSVPEPQAKTRQKLARRTVLGQATQLTGRSPKKRRPNLGDKSLLRSKKAGVSRAGTRQASRPVFLGGLAITGLLVLMLGGHQLVGNQGADAPTPPAPETPADLPQQEAQPDRQVRAGDTGTGWGSEAHIDEQELATALTELVATRSRVLASGDSAGISDYSRVGSLLAQADEQLLNHPQAGQLAGMQTRLLSIQALSAQQDGSLRAEVTVAATGYAPGESEAELKAAGITVEEADVTQTVALTLELVEGRYLLTDASPIPVSSTR</sequence>
<gene>
    <name evidence="2" type="ORF">A7979_02405</name>
</gene>
<dbReference type="OrthoDB" id="4963511at2"/>
<dbReference type="RefSeq" id="WP_083091733.1">
    <property type="nucleotide sequence ID" value="NZ_LXWF01000022.1"/>
</dbReference>
<reference evidence="2 3" key="1">
    <citation type="submission" date="2016-05" db="EMBL/GenBank/DDBJ databases">
        <title>Draft genome sequence of a porcine commensal Rothia nasimurium.</title>
        <authorList>
            <person name="Gaiser R.A."/>
            <person name="Van Baarlen P."/>
            <person name="Wells J.M."/>
        </authorList>
    </citation>
    <scope>NUCLEOTIDE SEQUENCE [LARGE SCALE GENOMIC DNA]</scope>
    <source>
        <strain evidence="2 3">PT-32</strain>
    </source>
</reference>
<evidence type="ECO:0000313" key="2">
    <source>
        <dbReference type="EMBL" id="ORC18869.1"/>
    </source>
</evidence>
<evidence type="ECO:0000256" key="1">
    <source>
        <dbReference type="SAM" id="MobiDB-lite"/>
    </source>
</evidence>
<dbReference type="EMBL" id="LXWF01000022">
    <property type="protein sequence ID" value="ORC18869.1"/>
    <property type="molecule type" value="Genomic_DNA"/>
</dbReference>
<dbReference type="InterPro" id="IPR011009">
    <property type="entry name" value="Kinase-like_dom_sf"/>
</dbReference>
<comment type="caution">
    <text evidence="2">The sequence shown here is derived from an EMBL/GenBank/DDBJ whole genome shotgun (WGS) entry which is preliminary data.</text>
</comment>
<feature type="region of interest" description="Disordered" evidence="1">
    <location>
        <begin position="389"/>
        <end position="429"/>
    </location>
</feature>
<evidence type="ECO:0000313" key="3">
    <source>
        <dbReference type="Proteomes" id="UP000192359"/>
    </source>
</evidence>
<organism evidence="2 3">
    <name type="scientific">Rothia nasimurium</name>
    <dbReference type="NCBI Taxonomy" id="85336"/>
    <lineage>
        <taxon>Bacteria</taxon>
        <taxon>Bacillati</taxon>
        <taxon>Actinomycetota</taxon>
        <taxon>Actinomycetes</taxon>
        <taxon>Micrococcales</taxon>
        <taxon>Micrococcaceae</taxon>
        <taxon>Rothia</taxon>
    </lineage>
</organism>
<dbReference type="AlphaFoldDB" id="A0A1Y1RPU6"/>
<dbReference type="SUPFAM" id="SSF56112">
    <property type="entry name" value="Protein kinase-like (PK-like)"/>
    <property type="match status" value="1"/>
</dbReference>
<accession>A0A1Y1RPU6</accession>
<name>A0A1Y1RPU6_9MICC</name>
<evidence type="ECO:0008006" key="4">
    <source>
        <dbReference type="Google" id="ProtNLM"/>
    </source>
</evidence>
<protein>
    <recommendedName>
        <fullName evidence="4">Protein kinase domain-containing protein</fullName>
    </recommendedName>
</protein>
<feature type="region of interest" description="Disordered" evidence="1">
    <location>
        <begin position="308"/>
        <end position="360"/>
    </location>
</feature>
<proteinExistence type="predicted"/>